<reference evidence="1" key="1">
    <citation type="submission" date="2021-10" db="EMBL/GenBank/DDBJ databases">
        <title>Tropical sea cucumber genome reveals ecological adaptation and Cuvierian tubules defense mechanism.</title>
        <authorList>
            <person name="Chen T."/>
        </authorList>
    </citation>
    <scope>NUCLEOTIDE SEQUENCE</scope>
    <source>
        <strain evidence="1">Nanhai2018</strain>
        <tissue evidence="1">Muscle</tissue>
    </source>
</reference>
<evidence type="ECO:0000313" key="2">
    <source>
        <dbReference type="Proteomes" id="UP001152320"/>
    </source>
</evidence>
<dbReference type="AlphaFoldDB" id="A0A9Q1BRA3"/>
<name>A0A9Q1BRA3_HOLLE</name>
<evidence type="ECO:0000313" key="1">
    <source>
        <dbReference type="EMBL" id="KAJ8031412.1"/>
    </source>
</evidence>
<keyword evidence="2" id="KW-1185">Reference proteome</keyword>
<sequence length="50" mass="5802">MVLKRSKWGTEYHQLLLVNCSTPLTLNKIVSYKCMLILRPLLNELITQGK</sequence>
<proteinExistence type="predicted"/>
<protein>
    <submittedName>
        <fullName evidence="1">Uncharacterized protein</fullName>
    </submittedName>
</protein>
<accession>A0A9Q1BRA3</accession>
<dbReference type="Proteomes" id="UP001152320">
    <property type="component" value="Chromosome 12"/>
</dbReference>
<organism evidence="1 2">
    <name type="scientific">Holothuria leucospilota</name>
    <name type="common">Black long sea cucumber</name>
    <name type="synonym">Mertensiothuria leucospilota</name>
    <dbReference type="NCBI Taxonomy" id="206669"/>
    <lineage>
        <taxon>Eukaryota</taxon>
        <taxon>Metazoa</taxon>
        <taxon>Echinodermata</taxon>
        <taxon>Eleutherozoa</taxon>
        <taxon>Echinozoa</taxon>
        <taxon>Holothuroidea</taxon>
        <taxon>Aspidochirotacea</taxon>
        <taxon>Aspidochirotida</taxon>
        <taxon>Holothuriidae</taxon>
        <taxon>Holothuria</taxon>
    </lineage>
</organism>
<comment type="caution">
    <text evidence="1">The sequence shown here is derived from an EMBL/GenBank/DDBJ whole genome shotgun (WGS) entry which is preliminary data.</text>
</comment>
<gene>
    <name evidence="1" type="ORF">HOLleu_24593</name>
</gene>
<dbReference type="EMBL" id="JAIZAY010000012">
    <property type="protein sequence ID" value="KAJ8031412.1"/>
    <property type="molecule type" value="Genomic_DNA"/>
</dbReference>